<proteinExistence type="inferred from homology"/>
<name>U5SBI7_9LACT</name>
<evidence type="ECO:0000313" key="3">
    <source>
        <dbReference type="Proteomes" id="UP000017469"/>
    </source>
</evidence>
<dbReference type="STRING" id="1266845.Q783_10795"/>
<gene>
    <name evidence="2" type="ORF">Q783_10795</name>
</gene>
<dbReference type="RefSeq" id="WP_023179514.1">
    <property type="nucleotide sequence ID" value="NC_022606.1"/>
</dbReference>
<dbReference type="HOGENOM" id="CLU_036604_0_2_9"/>
<dbReference type="InterPro" id="IPR043129">
    <property type="entry name" value="ATPase_NBD"/>
</dbReference>
<dbReference type="eggNOG" id="COG1940">
    <property type="taxonomic scope" value="Bacteria"/>
</dbReference>
<dbReference type="Gene3D" id="3.30.420.40">
    <property type="match status" value="2"/>
</dbReference>
<evidence type="ECO:0000313" key="2">
    <source>
        <dbReference type="EMBL" id="AGY82634.1"/>
    </source>
</evidence>
<dbReference type="PANTHER" id="PTHR18964">
    <property type="entry name" value="ROK (REPRESSOR, ORF, KINASE) FAMILY"/>
    <property type="match status" value="1"/>
</dbReference>
<dbReference type="SUPFAM" id="SSF53067">
    <property type="entry name" value="Actin-like ATPase domain"/>
    <property type="match status" value="1"/>
</dbReference>
<dbReference type="PANTHER" id="PTHR18964:SF165">
    <property type="entry name" value="BETA-GLUCOSIDE KINASE"/>
    <property type="match status" value="1"/>
</dbReference>
<comment type="similarity">
    <text evidence="1">Belongs to the ROK (NagC/XylR) family.</text>
</comment>
<dbReference type="EMBL" id="CP006812">
    <property type="protein sequence ID" value="AGY82634.1"/>
    <property type="molecule type" value="Genomic_DNA"/>
</dbReference>
<dbReference type="KEGG" id="caw:Q783_10795"/>
<accession>U5SBI7</accession>
<reference evidence="2 3" key="1">
    <citation type="journal article" date="2013" name="Genome Announc.">
        <title>Complete Genome Sequence of Carnobacterium gilichinskyi Strain WN1359T (DSM 27470T).</title>
        <authorList>
            <person name="Leonard M.T."/>
            <person name="Panayotova N."/>
            <person name="Farmerie W.G."/>
            <person name="Triplett E.W."/>
            <person name="Nicholson W.L."/>
        </authorList>
    </citation>
    <scope>NUCLEOTIDE SEQUENCE [LARGE SCALE GENOMIC DNA]</scope>
    <source>
        <strain evidence="2 3">WN1359</strain>
    </source>
</reference>
<protein>
    <submittedName>
        <fullName evidence="2">ROK family transcriptional regulator</fullName>
    </submittedName>
</protein>
<sequence length="298" mass="31485">MDILAIDIGGTAIKYGLFDSSGSALTDLYEKVTPKSETTNYIMETITQIVKYMKEKHTIEGIAVSTAGVVDSQSGSVVFSGPTIPDYTNTPIKQIIEESFGIPCEVENDVNCAALGEWWKGAGKGSSSLVCVTIGTGVGGAVILNGQLWNGASYSAGELGYLPMPSGKMLQEEASATSLIANYSLLSGIPVNQLNGKIIFEKAKSGEGKAIKAIDNMLTALNQGLLAATYLISPDIIVIGGGVAVQKEYLENKIEAKLKQHIISDRMLPGKINCAELGNSAGMIGAIYHFKEKHSTIS</sequence>
<dbReference type="Proteomes" id="UP000017469">
    <property type="component" value="Chromosome"/>
</dbReference>
<dbReference type="CDD" id="cd24068">
    <property type="entry name" value="ASKHA_NBD_ROK_FnNanK-like"/>
    <property type="match status" value="1"/>
</dbReference>
<dbReference type="PATRIC" id="fig|1266845.5.peg.2057"/>
<dbReference type="Pfam" id="PF00480">
    <property type="entry name" value="ROK"/>
    <property type="match status" value="1"/>
</dbReference>
<organism evidence="2 3">
    <name type="scientific">Carnobacterium inhibens subsp. gilichinskyi</name>
    <dbReference type="NCBI Taxonomy" id="1266845"/>
    <lineage>
        <taxon>Bacteria</taxon>
        <taxon>Bacillati</taxon>
        <taxon>Bacillota</taxon>
        <taxon>Bacilli</taxon>
        <taxon>Lactobacillales</taxon>
        <taxon>Carnobacteriaceae</taxon>
        <taxon>Carnobacterium</taxon>
    </lineage>
</organism>
<dbReference type="AlphaFoldDB" id="U5SBI7"/>
<dbReference type="InterPro" id="IPR000600">
    <property type="entry name" value="ROK"/>
</dbReference>
<evidence type="ECO:0000256" key="1">
    <source>
        <dbReference type="ARBA" id="ARBA00006479"/>
    </source>
</evidence>